<dbReference type="AlphaFoldDB" id="A0A919SB26"/>
<dbReference type="EMBL" id="BOQP01000004">
    <property type="protein sequence ID" value="GIM68231.1"/>
    <property type="molecule type" value="Genomic_DNA"/>
</dbReference>
<dbReference type="InterPro" id="IPR036388">
    <property type="entry name" value="WH-like_DNA-bd_sf"/>
</dbReference>
<gene>
    <name evidence="2" type="ORF">Aco04nite_09900</name>
</gene>
<dbReference type="InterPro" id="IPR016032">
    <property type="entry name" value="Sig_transdc_resp-reg_C-effctor"/>
</dbReference>
<proteinExistence type="predicted"/>
<accession>A0A919SB26</accession>
<feature type="domain" description="HTH luxR-type" evidence="1">
    <location>
        <begin position="135"/>
        <end position="192"/>
    </location>
</feature>
<dbReference type="Proteomes" id="UP000680865">
    <property type="component" value="Unassembled WGS sequence"/>
</dbReference>
<dbReference type="GO" id="GO:0003677">
    <property type="term" value="F:DNA binding"/>
    <property type="evidence" value="ECO:0007669"/>
    <property type="project" value="InterPro"/>
</dbReference>
<comment type="caution">
    <text evidence="2">The sequence shown here is derived from an EMBL/GenBank/DDBJ whole genome shotgun (WGS) entry which is preliminary data.</text>
</comment>
<dbReference type="RefSeq" id="WP_212995961.1">
    <property type="nucleotide sequence ID" value="NZ_BAAATW010000002.1"/>
</dbReference>
<sequence length="199" mass="21495">MTGPRAPVAIETRDLVSGHGLAQALSQAPQVQLTDWAQCDVLILLTDRADERLLALMRERFAARSGEISCIVIADEITGEQLSVAAALGLIALLHRAAADPDRVLEAIALTRSVRPPLPAVTLPLLLQRFEAAATSPLGDLETKVLLLYADGLSSAEVSRRLGLPRSRVTKIVLEVRGRLNLRSRTHAVAYAVRSELSR</sequence>
<dbReference type="GO" id="GO:0006355">
    <property type="term" value="P:regulation of DNA-templated transcription"/>
    <property type="evidence" value="ECO:0007669"/>
    <property type="project" value="InterPro"/>
</dbReference>
<evidence type="ECO:0000259" key="1">
    <source>
        <dbReference type="SMART" id="SM00421"/>
    </source>
</evidence>
<organism evidence="2 3">
    <name type="scientific">Winogradskya consettensis</name>
    <dbReference type="NCBI Taxonomy" id="113560"/>
    <lineage>
        <taxon>Bacteria</taxon>
        <taxon>Bacillati</taxon>
        <taxon>Actinomycetota</taxon>
        <taxon>Actinomycetes</taxon>
        <taxon>Micromonosporales</taxon>
        <taxon>Micromonosporaceae</taxon>
        <taxon>Winogradskya</taxon>
    </lineage>
</organism>
<reference evidence="2" key="1">
    <citation type="submission" date="2021-03" db="EMBL/GenBank/DDBJ databases">
        <title>Whole genome shotgun sequence of Actinoplanes consettensis NBRC 14913.</title>
        <authorList>
            <person name="Komaki H."/>
            <person name="Tamura T."/>
        </authorList>
    </citation>
    <scope>NUCLEOTIDE SEQUENCE</scope>
    <source>
        <strain evidence="2">NBRC 14913</strain>
    </source>
</reference>
<dbReference type="SUPFAM" id="SSF46894">
    <property type="entry name" value="C-terminal effector domain of the bipartite response regulators"/>
    <property type="match status" value="1"/>
</dbReference>
<dbReference type="Gene3D" id="1.10.10.10">
    <property type="entry name" value="Winged helix-like DNA-binding domain superfamily/Winged helix DNA-binding domain"/>
    <property type="match status" value="1"/>
</dbReference>
<evidence type="ECO:0000313" key="2">
    <source>
        <dbReference type="EMBL" id="GIM68231.1"/>
    </source>
</evidence>
<protein>
    <submittedName>
        <fullName evidence="2">Helix-turn-helix transcriptional regulator</fullName>
    </submittedName>
</protein>
<name>A0A919SB26_9ACTN</name>
<dbReference type="SMART" id="SM00421">
    <property type="entry name" value="HTH_LUXR"/>
    <property type="match status" value="1"/>
</dbReference>
<evidence type="ECO:0000313" key="3">
    <source>
        <dbReference type="Proteomes" id="UP000680865"/>
    </source>
</evidence>
<keyword evidence="3" id="KW-1185">Reference proteome</keyword>
<dbReference type="InterPro" id="IPR000792">
    <property type="entry name" value="Tscrpt_reg_LuxR_C"/>
</dbReference>